<keyword evidence="1" id="KW-0732">Signal</keyword>
<dbReference type="OrthoDB" id="5508986at2"/>
<proteinExistence type="predicted"/>
<dbReference type="EMBL" id="FSRG01000006">
    <property type="protein sequence ID" value="SIO25402.1"/>
    <property type="molecule type" value="Genomic_DNA"/>
</dbReference>
<dbReference type="RefSeq" id="WP_074217096.1">
    <property type="nucleotide sequence ID" value="NZ_FSRG01000006.1"/>
</dbReference>
<name>A0A1N6I046_9BACT</name>
<sequence length="295" mass="32556">MKKLFVLGMVCLAFLIGSLAAEARDYDKELRDCLVQSASPKDAVILALWSGLAMTQHTAVAPLVNISEKEFLKITKEAGDVYVRLGGVMCLDETFNALKHVGPNALNNGLDYLVSVRSAENYSDAGTRKAIALFNAYTEDELYGTLLNLIGSPVDKPIDEKINYEYELKKCLLQSATPKDTVILALWSGLIMTQHTAVASMGIVSEKEFLRITEAAGDVYLRLTCEMCLNETFNALKHGGDNTLGNSFAWLEEVSKPGIDSDSGIQKALTLFHTCTSETLFDLLKQYFERYQGRN</sequence>
<protein>
    <submittedName>
        <fullName evidence="2">Uncharacterized protein</fullName>
    </submittedName>
</protein>
<evidence type="ECO:0000313" key="2">
    <source>
        <dbReference type="EMBL" id="SIO25402.1"/>
    </source>
</evidence>
<keyword evidence="3" id="KW-1185">Reference proteome</keyword>
<feature type="chain" id="PRO_5012703786" evidence="1">
    <location>
        <begin position="24"/>
        <end position="295"/>
    </location>
</feature>
<reference evidence="3" key="1">
    <citation type="submission" date="2016-11" db="EMBL/GenBank/DDBJ databases">
        <authorList>
            <person name="Varghese N."/>
            <person name="Submissions S."/>
        </authorList>
    </citation>
    <scope>NUCLEOTIDE SEQUENCE [LARGE SCALE GENOMIC DNA]</scope>
    <source>
        <strain evidence="3">DSM 17456</strain>
    </source>
</reference>
<dbReference type="Proteomes" id="UP000184694">
    <property type="component" value="Unassembled WGS sequence"/>
</dbReference>
<organism evidence="2 3">
    <name type="scientific">Halodesulfovibrio marinisediminis DSM 17456</name>
    <dbReference type="NCBI Taxonomy" id="1121457"/>
    <lineage>
        <taxon>Bacteria</taxon>
        <taxon>Pseudomonadati</taxon>
        <taxon>Thermodesulfobacteriota</taxon>
        <taxon>Desulfovibrionia</taxon>
        <taxon>Desulfovibrionales</taxon>
        <taxon>Desulfovibrionaceae</taxon>
        <taxon>Halodesulfovibrio</taxon>
    </lineage>
</organism>
<evidence type="ECO:0000313" key="3">
    <source>
        <dbReference type="Proteomes" id="UP000184694"/>
    </source>
</evidence>
<accession>A0A1N6I046</accession>
<gene>
    <name evidence="2" type="ORF">SAMN02745161_2314</name>
</gene>
<feature type="signal peptide" evidence="1">
    <location>
        <begin position="1"/>
        <end position="23"/>
    </location>
</feature>
<evidence type="ECO:0000256" key="1">
    <source>
        <dbReference type="SAM" id="SignalP"/>
    </source>
</evidence>
<dbReference type="AlphaFoldDB" id="A0A1N6I046"/>